<dbReference type="EMBL" id="HBII01013084">
    <property type="protein sequence ID" value="CAE0346648.1"/>
    <property type="molecule type" value="Transcribed_RNA"/>
</dbReference>
<protein>
    <recommendedName>
        <fullName evidence="1">Alpha/beta hydrolase fold-3 domain-containing protein</fullName>
    </recommendedName>
</protein>
<evidence type="ECO:0000313" key="2">
    <source>
        <dbReference type="EMBL" id="CAE0346648.1"/>
    </source>
</evidence>
<gene>
    <name evidence="2" type="ORF">EHAR0213_LOCUS5558</name>
</gene>
<sequence length="489" mass="57014">MQKVLYRSKAMLNKLELKPKSSLFKRSFLKDFNLISKCFLLMYSCIREDENDIFYQKEPTEDLNMFIDAVEYYEPANLPDHLKSFDNAKNTLYFWISVASKVLKKPNSCCMLGSLMYNAMVYKCSRKDELLVQCQTTLNLLDTKRIGKLFDLKKSIDEKECMKDKKNKLNMLIYIPITERDSLTLDNLDSTAVPIMIREKLDLEHKTELKKYDCTKHIRVRVLANKNWLKEVEKNPQFVKEFDTLILEFHGGGFVIGSSHHQTMMFASLFARDFDGPIFMVDYRLGPDHKFPDGLNDCWKTYLWVVNYAEKYLHVRFKKIILLGDSAGGNLVFGVTNLSIQKNVRVPDGIIGTYPAMSTSFGLFSPSLLLSFDDIVLNMSTLMYFVDSFAENDDKIRSHYLLSPRNTPEEFLGKYPPTRFITSGLDPLRDDSIRFMIRLLKKRIDVRMTEFRYQTHGFYEMGMYPLKLKEALSYVPKLHQLILELSALE</sequence>
<dbReference type="SUPFAM" id="SSF53474">
    <property type="entry name" value="alpha/beta-Hydrolases"/>
    <property type="match status" value="1"/>
</dbReference>
<dbReference type="Pfam" id="PF07859">
    <property type="entry name" value="Abhydrolase_3"/>
    <property type="match status" value="1"/>
</dbReference>
<dbReference type="InterPro" id="IPR013094">
    <property type="entry name" value="AB_hydrolase_3"/>
</dbReference>
<dbReference type="GO" id="GO:0019433">
    <property type="term" value="P:triglyceride catabolic process"/>
    <property type="evidence" value="ECO:0007669"/>
    <property type="project" value="TreeGrafter"/>
</dbReference>
<reference evidence="2" key="1">
    <citation type="submission" date="2021-01" db="EMBL/GenBank/DDBJ databases">
        <authorList>
            <person name="Corre E."/>
            <person name="Pelletier E."/>
            <person name="Niang G."/>
            <person name="Scheremetjew M."/>
            <person name="Finn R."/>
            <person name="Kale V."/>
            <person name="Holt S."/>
            <person name="Cochrane G."/>
            <person name="Meng A."/>
            <person name="Brown T."/>
            <person name="Cohen L."/>
        </authorList>
    </citation>
    <scope>NUCLEOTIDE SEQUENCE</scope>
    <source>
        <strain evidence="2">FSP1.4</strain>
    </source>
</reference>
<accession>A0A7S3J5U1</accession>
<organism evidence="2">
    <name type="scientific">Euplotes harpa</name>
    <dbReference type="NCBI Taxonomy" id="151035"/>
    <lineage>
        <taxon>Eukaryota</taxon>
        <taxon>Sar</taxon>
        <taxon>Alveolata</taxon>
        <taxon>Ciliophora</taxon>
        <taxon>Intramacronucleata</taxon>
        <taxon>Spirotrichea</taxon>
        <taxon>Hypotrichia</taxon>
        <taxon>Euplotida</taxon>
        <taxon>Euplotidae</taxon>
        <taxon>Euplotes</taxon>
    </lineage>
</organism>
<proteinExistence type="predicted"/>
<dbReference type="GO" id="GO:0005829">
    <property type="term" value="C:cytosol"/>
    <property type="evidence" value="ECO:0007669"/>
    <property type="project" value="TreeGrafter"/>
</dbReference>
<feature type="domain" description="Alpha/beta hydrolase fold-3" evidence="1">
    <location>
        <begin position="246"/>
        <end position="459"/>
    </location>
</feature>
<dbReference type="PANTHER" id="PTHR23025:SF3">
    <property type="entry name" value="HORMONE-SENSITIVE LIPASE"/>
    <property type="match status" value="1"/>
</dbReference>
<dbReference type="InterPro" id="IPR029058">
    <property type="entry name" value="AB_hydrolase_fold"/>
</dbReference>
<name>A0A7S3J5U1_9SPIT</name>
<evidence type="ECO:0000259" key="1">
    <source>
        <dbReference type="Pfam" id="PF07859"/>
    </source>
</evidence>
<dbReference type="GO" id="GO:0004806">
    <property type="term" value="F:triacylglycerol lipase activity"/>
    <property type="evidence" value="ECO:0007669"/>
    <property type="project" value="TreeGrafter"/>
</dbReference>
<dbReference type="AlphaFoldDB" id="A0A7S3J5U1"/>
<dbReference type="PANTHER" id="PTHR23025">
    <property type="entry name" value="TRIACYLGLYCEROL LIPASE"/>
    <property type="match status" value="1"/>
</dbReference>
<dbReference type="GO" id="GO:0004771">
    <property type="term" value="F:sterol ester esterase activity"/>
    <property type="evidence" value="ECO:0007669"/>
    <property type="project" value="TreeGrafter"/>
</dbReference>
<dbReference type="Gene3D" id="3.40.50.1820">
    <property type="entry name" value="alpha/beta hydrolase"/>
    <property type="match status" value="1"/>
</dbReference>